<keyword evidence="2" id="KW-1185">Reference proteome</keyword>
<sequence length="110" mass="12472">MGHDISSFNRAGQQIGYVRFTMGDVNAPLFYDLLDANEYYAGVSGSGEVAILPLDQVKKALKAFDRWKAKDFGHKGNQEFLLWQRNEIQKFMNSCLETARKEGTVKVFFG</sequence>
<dbReference type="EMBL" id="SRHY01000002">
    <property type="protein sequence ID" value="TFJ94158.1"/>
    <property type="molecule type" value="Genomic_DNA"/>
</dbReference>
<dbReference type="AlphaFoldDB" id="A0A4Y9AE40"/>
<organism evidence="1 2">
    <name type="scientific">Lentibacillus salicampi</name>
    <dbReference type="NCBI Taxonomy" id="175306"/>
    <lineage>
        <taxon>Bacteria</taxon>
        <taxon>Bacillati</taxon>
        <taxon>Bacillota</taxon>
        <taxon>Bacilli</taxon>
        <taxon>Bacillales</taxon>
        <taxon>Bacillaceae</taxon>
        <taxon>Lentibacillus</taxon>
    </lineage>
</organism>
<reference evidence="1 2" key="1">
    <citation type="submission" date="2019-03" db="EMBL/GenBank/DDBJ databases">
        <title>Genome sequence of Lentibacillus salicampi ATCC BAA-719.</title>
        <authorList>
            <person name="Maclea K.S."/>
            <person name="Simoes Junior M."/>
        </authorList>
    </citation>
    <scope>NUCLEOTIDE SEQUENCE [LARGE SCALE GENOMIC DNA]</scope>
    <source>
        <strain evidence="1 2">ATCC BAA-719</strain>
    </source>
</reference>
<dbReference type="OrthoDB" id="2933757at2"/>
<proteinExistence type="predicted"/>
<comment type="caution">
    <text evidence="1">The sequence shown here is derived from an EMBL/GenBank/DDBJ whole genome shotgun (WGS) entry which is preliminary data.</text>
</comment>
<dbReference type="Proteomes" id="UP000298484">
    <property type="component" value="Unassembled WGS sequence"/>
</dbReference>
<dbReference type="RefSeq" id="WP_135108473.1">
    <property type="nucleotide sequence ID" value="NZ_SRHY01000002.1"/>
</dbReference>
<evidence type="ECO:0000313" key="1">
    <source>
        <dbReference type="EMBL" id="TFJ94158.1"/>
    </source>
</evidence>
<gene>
    <name evidence="1" type="ORF">E4U82_02550</name>
</gene>
<evidence type="ECO:0000313" key="2">
    <source>
        <dbReference type="Proteomes" id="UP000298484"/>
    </source>
</evidence>
<protein>
    <submittedName>
        <fullName evidence="1">Uncharacterized protein</fullName>
    </submittedName>
</protein>
<accession>A0A4Y9AE40</accession>
<name>A0A4Y9AE40_9BACI</name>